<dbReference type="Pfam" id="PF00096">
    <property type="entry name" value="zf-C2H2"/>
    <property type="match status" value="1"/>
</dbReference>
<evidence type="ECO:0000256" key="1">
    <source>
        <dbReference type="ARBA" id="ARBA00022723"/>
    </source>
</evidence>
<gene>
    <name evidence="8" type="ORF">J437_LFUL015249</name>
</gene>
<dbReference type="InterPro" id="IPR013087">
    <property type="entry name" value="Znf_C2H2_type"/>
</dbReference>
<dbReference type="PROSITE" id="PS50157">
    <property type="entry name" value="ZINC_FINGER_C2H2_2"/>
    <property type="match status" value="6"/>
</dbReference>
<dbReference type="AlphaFoldDB" id="A0A8K0KJV3"/>
<feature type="domain" description="C2H2-type" evidence="7">
    <location>
        <begin position="93"/>
        <end position="120"/>
    </location>
</feature>
<dbReference type="InterPro" id="IPR036236">
    <property type="entry name" value="Znf_C2H2_sf"/>
</dbReference>
<dbReference type="Pfam" id="PF12874">
    <property type="entry name" value="zf-met"/>
    <property type="match status" value="1"/>
</dbReference>
<dbReference type="OrthoDB" id="6508643at2759"/>
<feature type="domain" description="C2H2-type" evidence="7">
    <location>
        <begin position="159"/>
        <end position="186"/>
    </location>
</feature>
<evidence type="ECO:0000256" key="6">
    <source>
        <dbReference type="SAM" id="MobiDB-lite"/>
    </source>
</evidence>
<reference evidence="8" key="2">
    <citation type="submission" date="2017-10" db="EMBL/GenBank/DDBJ databases">
        <title>Ladona fulva Genome sequencing and assembly.</title>
        <authorList>
            <person name="Murali S."/>
            <person name="Richards S."/>
            <person name="Bandaranaike D."/>
            <person name="Bellair M."/>
            <person name="Blankenburg K."/>
            <person name="Chao H."/>
            <person name="Dinh H."/>
            <person name="Doddapaneni H."/>
            <person name="Dugan-Rocha S."/>
            <person name="Elkadiri S."/>
            <person name="Gnanaolivu R."/>
            <person name="Hernandez B."/>
            <person name="Skinner E."/>
            <person name="Javaid M."/>
            <person name="Lee S."/>
            <person name="Li M."/>
            <person name="Ming W."/>
            <person name="Munidasa M."/>
            <person name="Muniz J."/>
            <person name="Nguyen L."/>
            <person name="Hughes D."/>
            <person name="Osuji N."/>
            <person name="Pu L.-L."/>
            <person name="Puazo M."/>
            <person name="Qu C."/>
            <person name="Quiroz J."/>
            <person name="Raj R."/>
            <person name="Weissenberger G."/>
            <person name="Xin Y."/>
            <person name="Zou X."/>
            <person name="Han Y."/>
            <person name="Worley K."/>
            <person name="Muzny D."/>
            <person name="Gibbs R."/>
        </authorList>
    </citation>
    <scope>NUCLEOTIDE SEQUENCE</scope>
    <source>
        <strain evidence="8">Sampled in the wild</strain>
    </source>
</reference>
<feature type="domain" description="C2H2-type" evidence="7">
    <location>
        <begin position="214"/>
        <end position="240"/>
    </location>
</feature>
<keyword evidence="2" id="KW-0677">Repeat</keyword>
<dbReference type="PROSITE" id="PS00028">
    <property type="entry name" value="ZINC_FINGER_C2H2_1"/>
    <property type="match status" value="6"/>
</dbReference>
<dbReference type="GO" id="GO:0000977">
    <property type="term" value="F:RNA polymerase II transcription regulatory region sequence-specific DNA binding"/>
    <property type="evidence" value="ECO:0007669"/>
    <property type="project" value="TreeGrafter"/>
</dbReference>
<feature type="compositionally biased region" description="Basic and acidic residues" evidence="6">
    <location>
        <begin position="13"/>
        <end position="40"/>
    </location>
</feature>
<evidence type="ECO:0000259" key="7">
    <source>
        <dbReference type="PROSITE" id="PS50157"/>
    </source>
</evidence>
<evidence type="ECO:0000313" key="8">
    <source>
        <dbReference type="EMBL" id="KAG8235917.1"/>
    </source>
</evidence>
<dbReference type="Pfam" id="PF13912">
    <property type="entry name" value="zf-C2H2_6"/>
    <property type="match status" value="1"/>
</dbReference>
<feature type="region of interest" description="Disordered" evidence="6">
    <location>
        <begin position="1"/>
        <end position="40"/>
    </location>
</feature>
<keyword evidence="3 5" id="KW-0863">Zinc-finger</keyword>
<dbReference type="PANTHER" id="PTHR24409">
    <property type="entry name" value="ZINC FINGER PROTEIN 142"/>
    <property type="match status" value="1"/>
</dbReference>
<keyword evidence="9" id="KW-1185">Reference proteome</keyword>
<evidence type="ECO:0000256" key="3">
    <source>
        <dbReference type="ARBA" id="ARBA00022771"/>
    </source>
</evidence>
<organism evidence="8 9">
    <name type="scientific">Ladona fulva</name>
    <name type="common">Scarce chaser dragonfly</name>
    <name type="synonym">Libellula fulva</name>
    <dbReference type="NCBI Taxonomy" id="123851"/>
    <lineage>
        <taxon>Eukaryota</taxon>
        <taxon>Metazoa</taxon>
        <taxon>Ecdysozoa</taxon>
        <taxon>Arthropoda</taxon>
        <taxon>Hexapoda</taxon>
        <taxon>Insecta</taxon>
        <taxon>Pterygota</taxon>
        <taxon>Palaeoptera</taxon>
        <taxon>Odonata</taxon>
        <taxon>Epiprocta</taxon>
        <taxon>Anisoptera</taxon>
        <taxon>Libelluloidea</taxon>
        <taxon>Libellulidae</taxon>
        <taxon>Ladona</taxon>
    </lineage>
</organism>
<evidence type="ECO:0000256" key="2">
    <source>
        <dbReference type="ARBA" id="ARBA00022737"/>
    </source>
</evidence>
<keyword evidence="4" id="KW-0862">Zinc</keyword>
<feature type="domain" description="C2H2-type" evidence="7">
    <location>
        <begin position="65"/>
        <end position="92"/>
    </location>
</feature>
<protein>
    <recommendedName>
        <fullName evidence="7">C2H2-type domain-containing protein</fullName>
    </recommendedName>
</protein>
<feature type="domain" description="C2H2-type" evidence="7">
    <location>
        <begin position="187"/>
        <end position="209"/>
    </location>
</feature>
<dbReference type="GO" id="GO:0008270">
    <property type="term" value="F:zinc ion binding"/>
    <property type="evidence" value="ECO:0007669"/>
    <property type="project" value="UniProtKB-KW"/>
</dbReference>
<proteinExistence type="predicted"/>
<evidence type="ECO:0000256" key="5">
    <source>
        <dbReference type="PROSITE-ProRule" id="PRU00042"/>
    </source>
</evidence>
<dbReference type="GO" id="GO:0000981">
    <property type="term" value="F:DNA-binding transcription factor activity, RNA polymerase II-specific"/>
    <property type="evidence" value="ECO:0007669"/>
    <property type="project" value="TreeGrafter"/>
</dbReference>
<dbReference type="Gene3D" id="3.30.160.60">
    <property type="entry name" value="Classic Zinc Finger"/>
    <property type="match status" value="3"/>
</dbReference>
<dbReference type="SUPFAM" id="SSF57667">
    <property type="entry name" value="beta-beta-alpha zinc fingers"/>
    <property type="match status" value="4"/>
</dbReference>
<dbReference type="SMART" id="SM00355">
    <property type="entry name" value="ZnF_C2H2"/>
    <property type="match status" value="6"/>
</dbReference>
<dbReference type="GO" id="GO:0005634">
    <property type="term" value="C:nucleus"/>
    <property type="evidence" value="ECO:0007669"/>
    <property type="project" value="TreeGrafter"/>
</dbReference>
<evidence type="ECO:0000256" key="4">
    <source>
        <dbReference type="ARBA" id="ARBA00022833"/>
    </source>
</evidence>
<accession>A0A8K0KJV3</accession>
<dbReference type="PANTHER" id="PTHR24409:SF295">
    <property type="entry name" value="AZ2-RELATED"/>
    <property type="match status" value="1"/>
</dbReference>
<comment type="caution">
    <text evidence="8">The sequence shown here is derived from an EMBL/GenBank/DDBJ whole genome shotgun (WGS) entry which is preliminary data.</text>
</comment>
<dbReference type="EMBL" id="KZ308966">
    <property type="protein sequence ID" value="KAG8235917.1"/>
    <property type="molecule type" value="Genomic_DNA"/>
</dbReference>
<evidence type="ECO:0000313" key="9">
    <source>
        <dbReference type="Proteomes" id="UP000792457"/>
    </source>
</evidence>
<feature type="domain" description="C2H2-type" evidence="7">
    <location>
        <begin position="133"/>
        <end position="160"/>
    </location>
</feature>
<dbReference type="Proteomes" id="UP000792457">
    <property type="component" value="Unassembled WGS sequence"/>
</dbReference>
<name>A0A8K0KJV3_LADFU</name>
<sequence>MKQQKEGLGQRNSEVEKEKVKDANRGISKKDRENVGIEGKKSVDCVNSKRPSGSEIPIQGSKKVHYCYICKDRFELKHDLSRHMWVHYDKMPYSCKVCGERFRKYTLKKAHEITHLREERNKISRKGRGAKMHPCGTCRKEFSSQSALRQHSEGHSKKYLCNFCGKCFQNNDDLKGHLRSHSNKRKLWCDICQKSFDNKDSLNSHMDSHLTRPFKCSLCTKIFKTRKSRDQHELTHPRKK</sequence>
<keyword evidence="1" id="KW-0479">Metal-binding</keyword>
<reference evidence="8" key="1">
    <citation type="submission" date="2013-04" db="EMBL/GenBank/DDBJ databases">
        <authorList>
            <person name="Qu J."/>
            <person name="Murali S.C."/>
            <person name="Bandaranaike D."/>
            <person name="Bellair M."/>
            <person name="Blankenburg K."/>
            <person name="Chao H."/>
            <person name="Dinh H."/>
            <person name="Doddapaneni H."/>
            <person name="Downs B."/>
            <person name="Dugan-Rocha S."/>
            <person name="Elkadiri S."/>
            <person name="Gnanaolivu R.D."/>
            <person name="Hernandez B."/>
            <person name="Javaid M."/>
            <person name="Jayaseelan J.C."/>
            <person name="Lee S."/>
            <person name="Li M."/>
            <person name="Ming W."/>
            <person name="Munidasa M."/>
            <person name="Muniz J."/>
            <person name="Nguyen L."/>
            <person name="Ongeri F."/>
            <person name="Osuji N."/>
            <person name="Pu L.-L."/>
            <person name="Puazo M."/>
            <person name="Qu C."/>
            <person name="Quiroz J."/>
            <person name="Raj R."/>
            <person name="Weissenberger G."/>
            <person name="Xin Y."/>
            <person name="Zou X."/>
            <person name="Han Y."/>
            <person name="Richards S."/>
            <person name="Worley K."/>
            <person name="Muzny D."/>
            <person name="Gibbs R."/>
        </authorList>
    </citation>
    <scope>NUCLEOTIDE SEQUENCE</scope>
    <source>
        <strain evidence="8">Sampled in the wild</strain>
    </source>
</reference>